<organism evidence="1 2">
    <name type="scientific">Gibberella nygamai</name>
    <name type="common">Bean root rot disease fungus</name>
    <name type="synonym">Fusarium nygamai</name>
    <dbReference type="NCBI Taxonomy" id="42673"/>
    <lineage>
        <taxon>Eukaryota</taxon>
        <taxon>Fungi</taxon>
        <taxon>Dikarya</taxon>
        <taxon>Ascomycota</taxon>
        <taxon>Pezizomycotina</taxon>
        <taxon>Sordariomycetes</taxon>
        <taxon>Hypocreomycetidae</taxon>
        <taxon>Hypocreales</taxon>
        <taxon>Nectriaceae</taxon>
        <taxon>Fusarium</taxon>
        <taxon>Fusarium fujikuroi species complex</taxon>
    </lineage>
</organism>
<dbReference type="EMBL" id="MTQA01000214">
    <property type="protein sequence ID" value="PNP74343.1"/>
    <property type="molecule type" value="Genomic_DNA"/>
</dbReference>
<dbReference type="Gene3D" id="3.40.50.720">
    <property type="entry name" value="NAD(P)-binding Rossmann-like Domain"/>
    <property type="match status" value="1"/>
</dbReference>
<dbReference type="Proteomes" id="UP000236664">
    <property type="component" value="Unassembled WGS sequence"/>
</dbReference>
<dbReference type="OrthoDB" id="5840532at2759"/>
<dbReference type="PRINTS" id="PR00081">
    <property type="entry name" value="GDHRDH"/>
</dbReference>
<dbReference type="PANTHER" id="PTHR42820:SF1">
    <property type="entry name" value="SHORT-CHAIN DEHYDROGENASE_REDUCTASE FAMILY PROTEIN"/>
    <property type="match status" value="1"/>
</dbReference>
<protein>
    <submittedName>
        <fullName evidence="1">Uncharacterized protein</fullName>
    </submittedName>
</protein>
<dbReference type="PANTHER" id="PTHR42820">
    <property type="entry name" value="SHORT-CHAIN DEHYDROGENASE REDUCTASE"/>
    <property type="match status" value="1"/>
</dbReference>
<gene>
    <name evidence="1" type="ORF">FNYG_12392</name>
</gene>
<evidence type="ECO:0000313" key="2">
    <source>
        <dbReference type="Proteomes" id="UP000236664"/>
    </source>
</evidence>
<accession>A0A2K0VWE8</accession>
<dbReference type="STRING" id="42673.A0A2K0VWE8"/>
<evidence type="ECO:0000313" key="1">
    <source>
        <dbReference type="EMBL" id="PNP74343.1"/>
    </source>
</evidence>
<keyword evidence="2" id="KW-1185">Reference proteome</keyword>
<sequence>MGVSGYALVVGGGSGIGRACAISFAKEGASGVLIADIAVRFAKDVVNECKVAAVNKDFRCEAIPVDVTREESVGNLMSHAVRTFGRIDYCVNSAGLTGFI</sequence>
<dbReference type="AlphaFoldDB" id="A0A2K0VWE8"/>
<dbReference type="SUPFAM" id="SSF51735">
    <property type="entry name" value="NAD(P)-binding Rossmann-fold domains"/>
    <property type="match status" value="1"/>
</dbReference>
<dbReference type="InterPro" id="IPR036291">
    <property type="entry name" value="NAD(P)-bd_dom_sf"/>
</dbReference>
<dbReference type="Pfam" id="PF00106">
    <property type="entry name" value="adh_short"/>
    <property type="match status" value="1"/>
</dbReference>
<name>A0A2K0VWE8_GIBNY</name>
<proteinExistence type="predicted"/>
<dbReference type="InterPro" id="IPR002347">
    <property type="entry name" value="SDR_fam"/>
</dbReference>
<reference evidence="1 2" key="1">
    <citation type="submission" date="2017-06" db="EMBL/GenBank/DDBJ databases">
        <title>Genome of Fusarium nygamai isolate CS10214.</title>
        <authorList>
            <person name="Gardiner D.M."/>
            <person name="Obanor F."/>
            <person name="Kazan K."/>
        </authorList>
    </citation>
    <scope>NUCLEOTIDE SEQUENCE [LARGE SCALE GENOMIC DNA]</scope>
    <source>
        <strain evidence="1 2">CS10214</strain>
    </source>
</reference>
<dbReference type="CDD" id="cd05233">
    <property type="entry name" value="SDR_c"/>
    <property type="match status" value="1"/>
</dbReference>
<comment type="caution">
    <text evidence="1">The sequence shown here is derived from an EMBL/GenBank/DDBJ whole genome shotgun (WGS) entry which is preliminary data.</text>
</comment>